<dbReference type="InterPro" id="IPR043128">
    <property type="entry name" value="Rev_trsase/Diguanyl_cyclase"/>
</dbReference>
<proteinExistence type="predicted"/>
<name>A0A7I8JZT0_SPIIN</name>
<gene>
    <name evidence="1" type="ORF">SI8410_01001601</name>
</gene>
<protein>
    <submittedName>
        <fullName evidence="1">Uncharacterized protein</fullName>
    </submittedName>
</protein>
<dbReference type="PANTHER" id="PTHR37984:SF5">
    <property type="entry name" value="PROTEIN NYNRIN-LIKE"/>
    <property type="match status" value="1"/>
</dbReference>
<dbReference type="EMBL" id="LR746264">
    <property type="protein sequence ID" value="CAA7389579.1"/>
    <property type="molecule type" value="Genomic_DNA"/>
</dbReference>
<dbReference type="Proteomes" id="UP000663760">
    <property type="component" value="Chromosome 1"/>
</dbReference>
<sequence length="54" mass="6379">MDHRKVLAIKDWPEPKGVVELRSFIGLANYYRKFTKSLSYIVALLTKLLKKDQR</sequence>
<dbReference type="AlphaFoldDB" id="A0A7I8JZT0"/>
<evidence type="ECO:0000313" key="2">
    <source>
        <dbReference type="Proteomes" id="UP000663760"/>
    </source>
</evidence>
<accession>A0A7I8JZT0</accession>
<reference evidence="1" key="1">
    <citation type="submission" date="2020-02" db="EMBL/GenBank/DDBJ databases">
        <authorList>
            <person name="Scholz U."/>
            <person name="Mascher M."/>
            <person name="Fiebig A."/>
        </authorList>
    </citation>
    <scope>NUCLEOTIDE SEQUENCE</scope>
</reference>
<organism evidence="1 2">
    <name type="scientific">Spirodela intermedia</name>
    <name type="common">Intermediate duckweed</name>
    <dbReference type="NCBI Taxonomy" id="51605"/>
    <lineage>
        <taxon>Eukaryota</taxon>
        <taxon>Viridiplantae</taxon>
        <taxon>Streptophyta</taxon>
        <taxon>Embryophyta</taxon>
        <taxon>Tracheophyta</taxon>
        <taxon>Spermatophyta</taxon>
        <taxon>Magnoliopsida</taxon>
        <taxon>Liliopsida</taxon>
        <taxon>Araceae</taxon>
        <taxon>Lemnoideae</taxon>
        <taxon>Spirodela</taxon>
    </lineage>
</organism>
<keyword evidence="2" id="KW-1185">Reference proteome</keyword>
<dbReference type="SUPFAM" id="SSF56672">
    <property type="entry name" value="DNA/RNA polymerases"/>
    <property type="match status" value="1"/>
</dbReference>
<dbReference type="Gene3D" id="3.30.70.270">
    <property type="match status" value="1"/>
</dbReference>
<dbReference type="OrthoDB" id="783906at2759"/>
<dbReference type="InterPro" id="IPR050951">
    <property type="entry name" value="Retrovirus_Pol_polyprotein"/>
</dbReference>
<dbReference type="InterPro" id="IPR043502">
    <property type="entry name" value="DNA/RNA_pol_sf"/>
</dbReference>
<evidence type="ECO:0000313" key="1">
    <source>
        <dbReference type="EMBL" id="CAA7389579.1"/>
    </source>
</evidence>
<dbReference type="PANTHER" id="PTHR37984">
    <property type="entry name" value="PROTEIN CBG26694"/>
    <property type="match status" value="1"/>
</dbReference>